<evidence type="ECO:0000256" key="2">
    <source>
        <dbReference type="ARBA" id="ARBA00022723"/>
    </source>
</evidence>
<gene>
    <name evidence="6" type="ORF">BG015_002828</name>
</gene>
<evidence type="ECO:0000256" key="3">
    <source>
        <dbReference type="ARBA" id="ARBA00022771"/>
    </source>
</evidence>
<keyword evidence="4" id="KW-0862">Zinc</keyword>
<dbReference type="PANTHER" id="PTHR46481:SF10">
    <property type="entry name" value="ZINC FINGER BED DOMAIN-CONTAINING PROTEIN 39"/>
    <property type="match status" value="1"/>
</dbReference>
<evidence type="ECO:0000256" key="5">
    <source>
        <dbReference type="ARBA" id="ARBA00023242"/>
    </source>
</evidence>
<protein>
    <submittedName>
        <fullName evidence="6">Uncharacterized protein</fullName>
    </submittedName>
</protein>
<dbReference type="GO" id="GO:0005634">
    <property type="term" value="C:nucleus"/>
    <property type="evidence" value="ECO:0007669"/>
    <property type="project" value="UniProtKB-SubCell"/>
</dbReference>
<keyword evidence="3" id="KW-0863">Zinc-finger</keyword>
<keyword evidence="2" id="KW-0479">Metal-binding</keyword>
<dbReference type="InterPro" id="IPR052035">
    <property type="entry name" value="ZnF_BED_domain_contain"/>
</dbReference>
<dbReference type="AlphaFoldDB" id="A0A9P5S3J6"/>
<dbReference type="InterPro" id="IPR012337">
    <property type="entry name" value="RNaseH-like_sf"/>
</dbReference>
<sequence length="150" mass="17064">MPCAATIRNRFHNYRLGLQEMIEKLLSDTFTVGLMTIDDWTSNSNRPFMGIFLHWLDSEFRGYECTLDLVPHPYPYNAESIAKLKRETSEHWTVQGSIAALTTANASAMINAAGRAGLERLPYACHILHNLVKATLEKQERLNNVVTKLR</sequence>
<accession>A0A9P5S3J6</accession>
<dbReference type="PANTHER" id="PTHR46481">
    <property type="entry name" value="ZINC FINGER BED DOMAIN-CONTAINING PROTEIN 4"/>
    <property type="match status" value="1"/>
</dbReference>
<reference evidence="6" key="1">
    <citation type="journal article" date="2020" name="Fungal Divers.">
        <title>Resolving the Mortierellaceae phylogeny through synthesis of multi-gene phylogenetics and phylogenomics.</title>
        <authorList>
            <person name="Vandepol N."/>
            <person name="Liber J."/>
            <person name="Desiro A."/>
            <person name="Na H."/>
            <person name="Kennedy M."/>
            <person name="Barry K."/>
            <person name="Grigoriev I.V."/>
            <person name="Miller A.N."/>
            <person name="O'Donnell K."/>
            <person name="Stajich J.E."/>
            <person name="Bonito G."/>
        </authorList>
    </citation>
    <scope>NUCLEOTIDE SEQUENCE</scope>
    <source>
        <strain evidence="6">NRRL 6426</strain>
    </source>
</reference>
<proteinExistence type="predicted"/>
<keyword evidence="5" id="KW-0539">Nucleus</keyword>
<comment type="caution">
    <text evidence="6">The sequence shown here is derived from an EMBL/GenBank/DDBJ whole genome shotgun (WGS) entry which is preliminary data.</text>
</comment>
<evidence type="ECO:0000256" key="1">
    <source>
        <dbReference type="ARBA" id="ARBA00004123"/>
    </source>
</evidence>
<keyword evidence="7" id="KW-1185">Reference proteome</keyword>
<dbReference type="EMBL" id="JAAAUQ010000159">
    <property type="protein sequence ID" value="KAF9153700.1"/>
    <property type="molecule type" value="Genomic_DNA"/>
</dbReference>
<comment type="subcellular location">
    <subcellularLocation>
        <location evidence="1">Nucleus</location>
    </subcellularLocation>
</comment>
<evidence type="ECO:0000313" key="7">
    <source>
        <dbReference type="Proteomes" id="UP000748756"/>
    </source>
</evidence>
<evidence type="ECO:0000256" key="4">
    <source>
        <dbReference type="ARBA" id="ARBA00022833"/>
    </source>
</evidence>
<organism evidence="6 7">
    <name type="scientific">Linnemannia schmuckeri</name>
    <dbReference type="NCBI Taxonomy" id="64567"/>
    <lineage>
        <taxon>Eukaryota</taxon>
        <taxon>Fungi</taxon>
        <taxon>Fungi incertae sedis</taxon>
        <taxon>Mucoromycota</taxon>
        <taxon>Mortierellomycotina</taxon>
        <taxon>Mortierellomycetes</taxon>
        <taxon>Mortierellales</taxon>
        <taxon>Mortierellaceae</taxon>
        <taxon>Linnemannia</taxon>
    </lineage>
</organism>
<dbReference type="OrthoDB" id="2433088at2759"/>
<evidence type="ECO:0000313" key="6">
    <source>
        <dbReference type="EMBL" id="KAF9153700.1"/>
    </source>
</evidence>
<dbReference type="SUPFAM" id="SSF53098">
    <property type="entry name" value="Ribonuclease H-like"/>
    <property type="match status" value="1"/>
</dbReference>
<name>A0A9P5S3J6_9FUNG</name>
<dbReference type="Proteomes" id="UP000748756">
    <property type="component" value="Unassembled WGS sequence"/>
</dbReference>
<dbReference type="GO" id="GO:0008270">
    <property type="term" value="F:zinc ion binding"/>
    <property type="evidence" value="ECO:0007669"/>
    <property type="project" value="UniProtKB-KW"/>
</dbReference>